<sequence>MMRLGFLLGATVGFIAGISTSRVHAEEVAKDIGGKSKAFAERMTVSAEDLRRRSDIQLEDMRRRVDEQLDDMRKRVDDGFDDVKRRVEEEVEKSIESQVQTLVRAGQAREDVLETFEDDDADAMVSPNETAAPRHAAQLDGETLDDGQASEPGDKHSS</sequence>
<keyword evidence="3" id="KW-1185">Reference proteome</keyword>
<organism evidence="2 3">
    <name type="scientific">Pseudoclavibacter helvolus</name>
    <dbReference type="NCBI Taxonomy" id="255205"/>
    <lineage>
        <taxon>Bacteria</taxon>
        <taxon>Bacillati</taxon>
        <taxon>Actinomycetota</taxon>
        <taxon>Actinomycetes</taxon>
        <taxon>Micrococcales</taxon>
        <taxon>Microbacteriaceae</taxon>
        <taxon>Pseudoclavibacter</taxon>
    </lineage>
</organism>
<dbReference type="Proteomes" id="UP000545286">
    <property type="component" value="Unassembled WGS sequence"/>
</dbReference>
<feature type="region of interest" description="Disordered" evidence="1">
    <location>
        <begin position="117"/>
        <end position="158"/>
    </location>
</feature>
<dbReference type="EMBL" id="JACHWJ010000001">
    <property type="protein sequence ID" value="MBB2956858.1"/>
    <property type="molecule type" value="Genomic_DNA"/>
</dbReference>
<gene>
    <name evidence="2" type="ORF">FHX72_000970</name>
</gene>
<protein>
    <submittedName>
        <fullName evidence="2">Gas vesicle protein</fullName>
    </submittedName>
</protein>
<comment type="caution">
    <text evidence="2">The sequence shown here is derived from an EMBL/GenBank/DDBJ whole genome shotgun (WGS) entry which is preliminary data.</text>
</comment>
<dbReference type="AlphaFoldDB" id="A0A7W4UM22"/>
<name>A0A7W4UM22_9MICO</name>
<proteinExistence type="predicted"/>
<dbReference type="RefSeq" id="WP_183623322.1">
    <property type="nucleotide sequence ID" value="NZ_JACHWJ010000001.1"/>
</dbReference>
<dbReference type="SUPFAM" id="SSF47162">
    <property type="entry name" value="Apolipoprotein"/>
    <property type="match status" value="1"/>
</dbReference>
<reference evidence="2 3" key="1">
    <citation type="submission" date="2020-08" db="EMBL/GenBank/DDBJ databases">
        <title>Sequencing the genomes of 1000 actinobacteria strains.</title>
        <authorList>
            <person name="Klenk H.-P."/>
        </authorList>
    </citation>
    <scope>NUCLEOTIDE SEQUENCE [LARGE SCALE GENOMIC DNA]</scope>
    <source>
        <strain evidence="2 3">DSM 20419</strain>
    </source>
</reference>
<evidence type="ECO:0000256" key="1">
    <source>
        <dbReference type="SAM" id="MobiDB-lite"/>
    </source>
</evidence>
<evidence type="ECO:0000313" key="3">
    <source>
        <dbReference type="Proteomes" id="UP000545286"/>
    </source>
</evidence>
<dbReference type="Gene3D" id="1.20.120.20">
    <property type="entry name" value="Apolipoprotein"/>
    <property type="match status" value="1"/>
</dbReference>
<accession>A0A7W4UM22</accession>
<evidence type="ECO:0000313" key="2">
    <source>
        <dbReference type="EMBL" id="MBB2956858.1"/>
    </source>
</evidence>